<dbReference type="SUPFAM" id="SSF56204">
    <property type="entry name" value="Hect, E3 ligase catalytic domain"/>
    <property type="match status" value="1"/>
</dbReference>
<dbReference type="Pfam" id="PF00632">
    <property type="entry name" value="HECT"/>
    <property type="match status" value="1"/>
</dbReference>
<feature type="compositionally biased region" description="Low complexity" evidence="5">
    <location>
        <begin position="408"/>
        <end position="432"/>
    </location>
</feature>
<dbReference type="PANTHER" id="PTHR45670">
    <property type="entry name" value="E3 UBIQUITIN-PROTEIN LIGASE TRIP12"/>
    <property type="match status" value="1"/>
</dbReference>
<dbReference type="AlphaFoldDB" id="A0ABD1CEQ8"/>
<keyword evidence="1 4" id="KW-0808">Transferase</keyword>
<dbReference type="InterPro" id="IPR045322">
    <property type="entry name" value="HECTD1/TRIP12-like"/>
</dbReference>
<name>A0ABD1CEQ8_CULPP</name>
<dbReference type="InterPro" id="IPR000569">
    <property type="entry name" value="HECT_dom"/>
</dbReference>
<gene>
    <name evidence="7" type="ORF">pipiens_017961</name>
</gene>
<dbReference type="FunFam" id="3.30.2410.10:FF:000005">
    <property type="entry name" value="E3 ubiquitin-protein ligase TRIP12 isoform X1"/>
    <property type="match status" value="1"/>
</dbReference>
<feature type="compositionally biased region" description="Low complexity" evidence="5">
    <location>
        <begin position="686"/>
        <end position="702"/>
    </location>
</feature>
<dbReference type="GO" id="GO:0009966">
    <property type="term" value="P:regulation of signal transduction"/>
    <property type="evidence" value="ECO:0007669"/>
    <property type="project" value="UniProtKB-ARBA"/>
</dbReference>
<comment type="pathway">
    <text evidence="4">Protein modification; protein ubiquitination.</text>
</comment>
<comment type="function">
    <text evidence="4">E3 ubiquitin-protein ligase which accepts ubiquitin from an E2 ubiquitin-conjugating enzyme in the form of a thioester and then directly transfers the ubiquitin to targeted substrates.</text>
</comment>
<comment type="similarity">
    <text evidence="4">Belongs to the UPL family. K-HECT subfamily.</text>
</comment>
<proteinExistence type="inferred from homology"/>
<comment type="caution">
    <text evidence="7">The sequence shown here is derived from an EMBL/GenBank/DDBJ whole genome shotgun (WGS) entry which is preliminary data.</text>
</comment>
<evidence type="ECO:0000259" key="6">
    <source>
        <dbReference type="PROSITE" id="PS50237"/>
    </source>
</evidence>
<comment type="catalytic activity">
    <reaction evidence="4">
        <text>S-ubiquitinyl-[E2 ubiquitin-conjugating enzyme]-L-cysteine + [acceptor protein]-L-lysine = [E2 ubiquitin-conjugating enzyme]-L-cysteine + N(6)-ubiquitinyl-[acceptor protein]-L-lysine.</text>
        <dbReference type="EC" id="2.3.2.26"/>
    </reaction>
</comment>
<evidence type="ECO:0000256" key="3">
    <source>
        <dbReference type="PROSITE-ProRule" id="PRU00104"/>
    </source>
</evidence>
<dbReference type="InterPro" id="IPR035983">
    <property type="entry name" value="Hect_E3_ubiquitin_ligase"/>
</dbReference>
<keyword evidence="2 3" id="KW-0833">Ubl conjugation pathway</keyword>
<feature type="region of interest" description="Disordered" evidence="5">
    <location>
        <begin position="683"/>
        <end position="725"/>
    </location>
</feature>
<evidence type="ECO:0000256" key="2">
    <source>
        <dbReference type="ARBA" id="ARBA00022786"/>
    </source>
</evidence>
<accession>A0ABD1CEQ8</accession>
<feature type="compositionally biased region" description="Low complexity" evidence="5">
    <location>
        <begin position="12"/>
        <end position="35"/>
    </location>
</feature>
<organism evidence="7 8">
    <name type="scientific">Culex pipiens pipiens</name>
    <name type="common">Northern house mosquito</name>
    <dbReference type="NCBI Taxonomy" id="38569"/>
    <lineage>
        <taxon>Eukaryota</taxon>
        <taxon>Metazoa</taxon>
        <taxon>Ecdysozoa</taxon>
        <taxon>Arthropoda</taxon>
        <taxon>Hexapoda</taxon>
        <taxon>Insecta</taxon>
        <taxon>Pterygota</taxon>
        <taxon>Neoptera</taxon>
        <taxon>Endopterygota</taxon>
        <taxon>Diptera</taxon>
        <taxon>Nematocera</taxon>
        <taxon>Culicoidea</taxon>
        <taxon>Culicidae</taxon>
        <taxon>Culicinae</taxon>
        <taxon>Culicini</taxon>
        <taxon>Culex</taxon>
        <taxon>Culex</taxon>
    </lineage>
</organism>
<dbReference type="Gene3D" id="3.90.1750.10">
    <property type="entry name" value="Hect, E3 ligase catalytic domains"/>
    <property type="match status" value="1"/>
</dbReference>
<protein>
    <recommendedName>
        <fullName evidence="4">E3 ubiquitin-protein ligase</fullName>
        <ecNumber evidence="4">2.3.2.26</ecNumber>
    </recommendedName>
</protein>
<dbReference type="Proteomes" id="UP001562425">
    <property type="component" value="Unassembled WGS sequence"/>
</dbReference>
<feature type="domain" description="HECT" evidence="6">
    <location>
        <begin position="813"/>
        <end position="1113"/>
    </location>
</feature>
<feature type="region of interest" description="Disordered" evidence="5">
    <location>
        <begin position="1"/>
        <end position="74"/>
    </location>
</feature>
<reference evidence="7 8" key="1">
    <citation type="submission" date="2024-05" db="EMBL/GenBank/DDBJ databases">
        <title>Culex pipiens pipiens assembly and annotation.</title>
        <authorList>
            <person name="Alout H."/>
            <person name="Durand T."/>
        </authorList>
    </citation>
    <scope>NUCLEOTIDE SEQUENCE [LARGE SCALE GENOMIC DNA]</scope>
    <source>
        <strain evidence="7">HA-2024</strain>
        <tissue evidence="7">Whole body</tissue>
    </source>
</reference>
<sequence length="1113" mass="122851">MQELINKATTLGSSSGRNTPSSSSSSRSRFSGASSKTTSFLASLNPARWGRQSSSSSSHHTTTTSAFGKDASGNALAKSQSNSNLIAAGNREKARQWIRDQSITFVSRYSSDGGAAGAGGSAGSLHPACSILSRLTGAIQKLDGHQEDCLGALKELRDILIESDISPFEVNHSGLIRTMLGYMANEANQLVERADRLRMFLHVFAGLPLDANYSSAVAPPSLNAAPFGAFVAKLNGCVTQLEQFPVKVHDFPAGVGGRSNTSALKFFNTHQLKCNLQRHPECTNLRQWKGGTVKIDPLALVQAIERYLVVRGYGGIRVDSEEDSEEDIDNIDAAAMISMGGLKHKLQFLIGEHVLPYNMTVYQAIRQYSPLVNDQSETDTDTETPIGSASIWVQQHTIYYRPVEEESGAAGSGSKSGAANSSRKNSKNSQSKIMRRKPEFWIDGIAPAIASPLVPFLVSKLPEVVTVQDASLDALCMLRIINALNRHWATLYFSVPQSHIIPQTEFIHSKIAAKASRQLQDPLVIMTGNLPQWLQQIAAACPFLFPFETRHLLFYAVSFDRDRALQRLLDTTPDLNSADTSERVTPRLDRRKRAISREDILKQAESIIQDFGHSKALLEIQYENEVGTGLGPTLEFYALVSTELQRCDLGLWNDSDSYKNNNNQQSSAIADNIVKSSMNQIDDDTATANTNSSRSSLSPTAATRHHHQQQQHQQDSDHNVSDGSFVISNDNSLNMLIEQSDNLLLSQNPQQAELENNQTPPPPSQQQHSLLSPAAGSAGAGAASYVNAPHGLFPIPLSKTAKTSQISRLKYKFKFLGKFMAKAVMDSRMLDLPYSIPFYRWLLAEENSLALSDLDQVAPEVQVTLLRLNEIVKQRDLIQGDAGLDAMEKTEKIDALDLDGCPIADLGLDFVLPGHPNIELRRGGRDTAVTIHNLHQYIALVTHWFLVEGVSRQFEALREGFDSVFPVNRLRMFYPEELENVFCGAGLGAATHQRWDVRMLAECCRTDHGFTQDSQPIQYFYDILNNYNRDEQRLFLQFVTGSPRLPTGGFKALTPPLTIVRKKMDGNQNPDDYLPSVMTCVNYLKLPEYSSREAMRQKLKVAASEGSMSFHLS</sequence>
<evidence type="ECO:0000313" key="8">
    <source>
        <dbReference type="Proteomes" id="UP001562425"/>
    </source>
</evidence>
<feature type="active site" description="Glycyl thioester intermediate" evidence="3">
    <location>
        <position position="1080"/>
    </location>
</feature>
<feature type="compositionally biased region" description="Low complexity" evidence="5">
    <location>
        <begin position="53"/>
        <end position="65"/>
    </location>
</feature>
<feature type="compositionally biased region" description="Low complexity" evidence="5">
    <location>
        <begin position="765"/>
        <end position="776"/>
    </location>
</feature>
<dbReference type="PROSITE" id="PS50237">
    <property type="entry name" value="HECT"/>
    <property type="match status" value="1"/>
</dbReference>
<feature type="region of interest" description="Disordered" evidence="5">
    <location>
        <begin position="404"/>
        <end position="432"/>
    </location>
</feature>
<evidence type="ECO:0000256" key="4">
    <source>
        <dbReference type="RuleBase" id="RU369009"/>
    </source>
</evidence>
<dbReference type="Gene3D" id="3.30.2410.10">
    <property type="entry name" value="Hect, E3 ligase catalytic domain"/>
    <property type="match status" value="1"/>
</dbReference>
<evidence type="ECO:0000256" key="5">
    <source>
        <dbReference type="SAM" id="MobiDB-lite"/>
    </source>
</evidence>
<dbReference type="EC" id="2.3.2.26" evidence="4"/>
<dbReference type="EMBL" id="JBEHCU010013141">
    <property type="protein sequence ID" value="KAL1374657.1"/>
    <property type="molecule type" value="Genomic_DNA"/>
</dbReference>
<feature type="region of interest" description="Disordered" evidence="5">
    <location>
        <begin position="752"/>
        <end position="776"/>
    </location>
</feature>
<dbReference type="SMART" id="SM00119">
    <property type="entry name" value="HECTc"/>
    <property type="match status" value="1"/>
</dbReference>
<dbReference type="PANTHER" id="PTHR45670:SF13">
    <property type="entry name" value="E3 UBIQUITIN-PROTEIN LIGASE TRIP12"/>
    <property type="match status" value="1"/>
</dbReference>
<keyword evidence="8" id="KW-1185">Reference proteome</keyword>
<dbReference type="GO" id="GO:0006511">
    <property type="term" value="P:ubiquitin-dependent protein catabolic process"/>
    <property type="evidence" value="ECO:0007669"/>
    <property type="project" value="UniProtKB-UniRule"/>
</dbReference>
<evidence type="ECO:0000313" key="7">
    <source>
        <dbReference type="EMBL" id="KAL1374657.1"/>
    </source>
</evidence>
<dbReference type="GO" id="GO:0061630">
    <property type="term" value="F:ubiquitin protein ligase activity"/>
    <property type="evidence" value="ECO:0007669"/>
    <property type="project" value="UniProtKB-UniRule"/>
</dbReference>
<evidence type="ECO:0000256" key="1">
    <source>
        <dbReference type="ARBA" id="ARBA00022679"/>
    </source>
</evidence>